<dbReference type="NCBIfam" id="NF004978">
    <property type="entry name" value="PRK06354.1"/>
    <property type="match status" value="1"/>
</dbReference>
<evidence type="ECO:0000256" key="4">
    <source>
        <dbReference type="ARBA" id="ARBA00008663"/>
    </source>
</evidence>
<evidence type="ECO:0000256" key="13">
    <source>
        <dbReference type="ARBA" id="ARBA00023317"/>
    </source>
</evidence>
<dbReference type="UniPathway" id="UPA00109">
    <property type="reaction ID" value="UER00188"/>
</dbReference>
<dbReference type="InterPro" id="IPR015795">
    <property type="entry name" value="Pyrv_Knase_C"/>
</dbReference>
<organism evidence="18 19">
    <name type="scientific">Clytia hemisphaerica</name>
    <dbReference type="NCBI Taxonomy" id="252671"/>
    <lineage>
        <taxon>Eukaryota</taxon>
        <taxon>Metazoa</taxon>
        <taxon>Cnidaria</taxon>
        <taxon>Hydrozoa</taxon>
        <taxon>Hydroidolina</taxon>
        <taxon>Leptothecata</taxon>
        <taxon>Obeliida</taxon>
        <taxon>Clytiidae</taxon>
        <taxon>Clytia</taxon>
    </lineage>
</organism>
<name>A0A7M5VES8_9CNID</name>
<dbReference type="RefSeq" id="XP_066924248.1">
    <property type="nucleotide sequence ID" value="XM_067068147.1"/>
</dbReference>
<dbReference type="CDD" id="cd00288">
    <property type="entry name" value="Pyruvate_Kinase"/>
    <property type="match status" value="1"/>
</dbReference>
<dbReference type="Gene3D" id="3.20.20.60">
    <property type="entry name" value="Phosphoenolpyruvate-binding domains"/>
    <property type="match status" value="1"/>
</dbReference>
<keyword evidence="10" id="KW-0067">ATP-binding</keyword>
<protein>
    <recommendedName>
        <fullName evidence="5 15">Pyruvate kinase</fullName>
        <ecNumber evidence="5 15">2.7.1.40</ecNumber>
    </recommendedName>
</protein>
<dbReference type="InterPro" id="IPR018209">
    <property type="entry name" value="Pyrv_Knase_AS"/>
</dbReference>
<dbReference type="FunFam" id="3.20.20.60:FF:000001">
    <property type="entry name" value="Pyruvate kinase"/>
    <property type="match status" value="1"/>
</dbReference>
<comment type="pathway">
    <text evidence="3 15">Carbohydrate degradation; glycolysis; pyruvate from D-glyceraldehyde 3-phosphate: step 5/5.</text>
</comment>
<comment type="cofactor">
    <cofactor evidence="2">
        <name>K(+)</name>
        <dbReference type="ChEBI" id="CHEBI:29103"/>
    </cofactor>
</comment>
<evidence type="ECO:0000256" key="3">
    <source>
        <dbReference type="ARBA" id="ARBA00004997"/>
    </source>
</evidence>
<sequence length="539" mass="59220">MSGQENRTEYLKDAFKRRTLSTAKTVLEYHSKINIDETAPVIRSVGIICTIGPTSQKVEQLEALISAGMNIARMNFSHGTHEYHGSTIENVRAAAAKVYPHPIAIALDTKGPEIRTGMMKSGKDVTYKKGQALKISCNPAMREQCDENQQYLEYPSLCKSLKAGSKIFIADGMLILEVREVLNDDMLMAEVKCDATIGSRKNCNLPGAIIDLPAVSEKDRSDLLFGVEQKVDMVFASFIRKKEDIFDIRKVLGEEGKSIKIIAKVENHEGITNIDEIVEHSDGVMVARGDMGMEIPLEKVFLAQKLIISKCNKNKKPVICATQMLESMIKNPRPTRAEITDVGNAVTDGCDCVMLSGESANGAYPVEAVTYMHKICKEAFSAIHYEKRFQELTASSHSTDTAEIVALSAVSAAFKVSAAAIIVLTTSGRSATLLSHFCPNCPIIVITRSAPVARKLHVYRGLFPLEYPYARKGTWTEDIDARLDFGIKKGLDMGFILPSSKVIFVCGYQPGSSTTNTMRILSVEGDHHIGTPESNIVFK</sequence>
<dbReference type="EC" id="2.7.1.40" evidence="5 15"/>
<evidence type="ECO:0000313" key="19">
    <source>
        <dbReference type="Proteomes" id="UP000594262"/>
    </source>
</evidence>
<keyword evidence="7" id="KW-0479">Metal-binding</keyword>
<keyword evidence="13" id="KW-0670">Pyruvate</keyword>
<dbReference type="PANTHER" id="PTHR11817">
    <property type="entry name" value="PYRUVATE KINASE"/>
    <property type="match status" value="1"/>
</dbReference>
<feature type="domain" description="Pyruvate kinase barrel" evidence="16">
    <location>
        <begin position="43"/>
        <end position="369"/>
    </location>
</feature>
<dbReference type="GO" id="GO:0000287">
    <property type="term" value="F:magnesium ion binding"/>
    <property type="evidence" value="ECO:0007669"/>
    <property type="project" value="InterPro"/>
</dbReference>
<reference evidence="18" key="1">
    <citation type="submission" date="2021-01" db="UniProtKB">
        <authorList>
            <consortium name="EnsemblMetazoa"/>
        </authorList>
    </citation>
    <scope>IDENTIFICATION</scope>
</reference>
<dbReference type="Pfam" id="PF02887">
    <property type="entry name" value="PK_C"/>
    <property type="match status" value="1"/>
</dbReference>
<evidence type="ECO:0000256" key="11">
    <source>
        <dbReference type="ARBA" id="ARBA00022842"/>
    </source>
</evidence>
<dbReference type="NCBIfam" id="TIGR01064">
    <property type="entry name" value="pyruv_kin"/>
    <property type="match status" value="1"/>
</dbReference>
<dbReference type="SUPFAM" id="SSF50800">
    <property type="entry name" value="PK beta-barrel domain-like"/>
    <property type="match status" value="1"/>
</dbReference>
<dbReference type="Proteomes" id="UP000594262">
    <property type="component" value="Unplaced"/>
</dbReference>
<evidence type="ECO:0000256" key="7">
    <source>
        <dbReference type="ARBA" id="ARBA00022723"/>
    </source>
</evidence>
<evidence type="ECO:0000259" key="17">
    <source>
        <dbReference type="Pfam" id="PF02887"/>
    </source>
</evidence>
<evidence type="ECO:0000256" key="1">
    <source>
        <dbReference type="ARBA" id="ARBA00001946"/>
    </source>
</evidence>
<dbReference type="PRINTS" id="PR01050">
    <property type="entry name" value="PYRUVTKNASE"/>
</dbReference>
<dbReference type="AlphaFoldDB" id="A0A7M5VES8"/>
<keyword evidence="19" id="KW-1185">Reference proteome</keyword>
<keyword evidence="11 15" id="KW-0460">Magnesium</keyword>
<evidence type="ECO:0000256" key="9">
    <source>
        <dbReference type="ARBA" id="ARBA00022777"/>
    </source>
</evidence>
<dbReference type="SUPFAM" id="SSF52935">
    <property type="entry name" value="PK C-terminal domain-like"/>
    <property type="match status" value="1"/>
</dbReference>
<evidence type="ECO:0000256" key="15">
    <source>
        <dbReference type="RuleBase" id="RU000504"/>
    </source>
</evidence>
<dbReference type="InterPro" id="IPR040442">
    <property type="entry name" value="Pyrv_kinase-like_dom_sf"/>
</dbReference>
<evidence type="ECO:0000256" key="10">
    <source>
        <dbReference type="ARBA" id="ARBA00022840"/>
    </source>
</evidence>
<dbReference type="InterPro" id="IPR015806">
    <property type="entry name" value="Pyrv_Knase_insert_dom_sf"/>
</dbReference>
<dbReference type="Gene3D" id="3.40.1380.20">
    <property type="entry name" value="Pyruvate kinase, C-terminal domain"/>
    <property type="match status" value="1"/>
</dbReference>
<keyword evidence="6 15" id="KW-0808">Transferase</keyword>
<dbReference type="GO" id="GO:0030955">
    <property type="term" value="F:potassium ion binding"/>
    <property type="evidence" value="ECO:0007669"/>
    <property type="project" value="InterPro"/>
</dbReference>
<keyword evidence="12 15" id="KW-0324">Glycolysis</keyword>
<dbReference type="GO" id="GO:0016301">
    <property type="term" value="F:kinase activity"/>
    <property type="evidence" value="ECO:0007669"/>
    <property type="project" value="UniProtKB-KW"/>
</dbReference>
<accession>A0A7M5VES8</accession>
<dbReference type="InterPro" id="IPR011037">
    <property type="entry name" value="Pyrv_Knase-like_insert_dom_sf"/>
</dbReference>
<dbReference type="FunFam" id="2.40.33.10:FF:000001">
    <property type="entry name" value="Pyruvate kinase"/>
    <property type="match status" value="1"/>
</dbReference>
<comment type="similarity">
    <text evidence="4 15">Belongs to the pyruvate kinase family.</text>
</comment>
<dbReference type="GeneID" id="136811521"/>
<dbReference type="GO" id="GO:0006950">
    <property type="term" value="P:response to stress"/>
    <property type="evidence" value="ECO:0007669"/>
    <property type="project" value="UniProtKB-ARBA"/>
</dbReference>
<dbReference type="OrthoDB" id="108365at2759"/>
<dbReference type="Gene3D" id="2.40.33.10">
    <property type="entry name" value="PK beta-barrel domain-like"/>
    <property type="match status" value="1"/>
</dbReference>
<keyword evidence="8" id="KW-0547">Nucleotide-binding</keyword>
<keyword evidence="9 15" id="KW-0418">Kinase</keyword>
<evidence type="ECO:0000256" key="5">
    <source>
        <dbReference type="ARBA" id="ARBA00012142"/>
    </source>
</evidence>
<evidence type="ECO:0000259" key="16">
    <source>
        <dbReference type="Pfam" id="PF00224"/>
    </source>
</evidence>
<evidence type="ECO:0000313" key="18">
    <source>
        <dbReference type="EnsemblMetazoa" id="CLYHEMP009030.1"/>
    </source>
</evidence>
<dbReference type="Pfam" id="PF00224">
    <property type="entry name" value="PK"/>
    <property type="match status" value="1"/>
</dbReference>
<feature type="domain" description="Pyruvate kinase C-terminal" evidence="17">
    <location>
        <begin position="405"/>
        <end position="521"/>
    </location>
</feature>
<evidence type="ECO:0000256" key="6">
    <source>
        <dbReference type="ARBA" id="ARBA00022679"/>
    </source>
</evidence>
<dbReference type="NCBIfam" id="NF004491">
    <property type="entry name" value="PRK05826.1"/>
    <property type="match status" value="1"/>
</dbReference>
<evidence type="ECO:0000256" key="14">
    <source>
        <dbReference type="ARBA" id="ARBA00048967"/>
    </source>
</evidence>
<dbReference type="GO" id="GO:0005524">
    <property type="term" value="F:ATP binding"/>
    <property type="evidence" value="ECO:0007669"/>
    <property type="project" value="UniProtKB-KW"/>
</dbReference>
<dbReference type="InterPro" id="IPR001697">
    <property type="entry name" value="Pyr_Knase"/>
</dbReference>
<evidence type="ECO:0000256" key="12">
    <source>
        <dbReference type="ARBA" id="ARBA00023152"/>
    </source>
</evidence>
<dbReference type="EnsemblMetazoa" id="CLYHEMT009030.1">
    <property type="protein sequence ID" value="CLYHEMP009030.1"/>
    <property type="gene ID" value="CLYHEMG009030"/>
</dbReference>
<dbReference type="InterPro" id="IPR015813">
    <property type="entry name" value="Pyrv/PenolPyrv_kinase-like_dom"/>
</dbReference>
<dbReference type="InterPro" id="IPR015793">
    <property type="entry name" value="Pyrv_Knase_brl"/>
</dbReference>
<dbReference type="SUPFAM" id="SSF51621">
    <property type="entry name" value="Phosphoenolpyruvate/pyruvate domain"/>
    <property type="match status" value="1"/>
</dbReference>
<dbReference type="PROSITE" id="PS00110">
    <property type="entry name" value="PYRUVATE_KINASE"/>
    <property type="match status" value="1"/>
</dbReference>
<evidence type="ECO:0000256" key="8">
    <source>
        <dbReference type="ARBA" id="ARBA00022741"/>
    </source>
</evidence>
<comment type="catalytic activity">
    <reaction evidence="14">
        <text>pyruvate + ATP = phosphoenolpyruvate + ADP + H(+)</text>
        <dbReference type="Rhea" id="RHEA:18157"/>
        <dbReference type="ChEBI" id="CHEBI:15361"/>
        <dbReference type="ChEBI" id="CHEBI:15378"/>
        <dbReference type="ChEBI" id="CHEBI:30616"/>
        <dbReference type="ChEBI" id="CHEBI:58702"/>
        <dbReference type="ChEBI" id="CHEBI:456216"/>
        <dbReference type="EC" id="2.7.1.40"/>
    </reaction>
    <physiologicalReaction direction="right-to-left" evidence="14">
        <dbReference type="Rhea" id="RHEA:18159"/>
    </physiologicalReaction>
</comment>
<evidence type="ECO:0000256" key="2">
    <source>
        <dbReference type="ARBA" id="ARBA00001958"/>
    </source>
</evidence>
<dbReference type="InterPro" id="IPR036918">
    <property type="entry name" value="Pyrv_Knase_C_sf"/>
</dbReference>
<proteinExistence type="inferred from homology"/>
<dbReference type="GO" id="GO:0004743">
    <property type="term" value="F:pyruvate kinase activity"/>
    <property type="evidence" value="ECO:0007669"/>
    <property type="project" value="UniProtKB-EC"/>
</dbReference>
<comment type="cofactor">
    <cofactor evidence="1">
        <name>Mg(2+)</name>
        <dbReference type="ChEBI" id="CHEBI:18420"/>
    </cofactor>
</comment>